<accession>A0ABQ3VAG1</accession>
<evidence type="ECO:0000313" key="2">
    <source>
        <dbReference type="Proteomes" id="UP000635565"/>
    </source>
</evidence>
<dbReference type="PANTHER" id="PTHR36848">
    <property type="entry name" value="DNA-BINDING PROTEIN (PUTATIVE SECRETED PROTEIN)-RELATED"/>
    <property type="match status" value="1"/>
</dbReference>
<dbReference type="InterPro" id="IPR008979">
    <property type="entry name" value="Galactose-bd-like_sf"/>
</dbReference>
<proteinExistence type="predicted"/>
<organism evidence="1 2">
    <name type="scientific">Dictyobacter formicarum</name>
    <dbReference type="NCBI Taxonomy" id="2778368"/>
    <lineage>
        <taxon>Bacteria</taxon>
        <taxon>Bacillati</taxon>
        <taxon>Chloroflexota</taxon>
        <taxon>Ktedonobacteria</taxon>
        <taxon>Ktedonobacterales</taxon>
        <taxon>Dictyobacteraceae</taxon>
        <taxon>Dictyobacter</taxon>
    </lineage>
</organism>
<dbReference type="SUPFAM" id="SSF49785">
    <property type="entry name" value="Galactose-binding domain-like"/>
    <property type="match status" value="2"/>
</dbReference>
<comment type="caution">
    <text evidence="1">The sequence shown here is derived from an EMBL/GenBank/DDBJ whole genome shotgun (WGS) entry which is preliminary data.</text>
</comment>
<keyword evidence="2" id="KW-1185">Reference proteome</keyword>
<gene>
    <name evidence="1" type="ORF">KSZ_02220</name>
</gene>
<dbReference type="EMBL" id="BNJJ01000001">
    <property type="protein sequence ID" value="GHO82216.1"/>
    <property type="molecule type" value="Genomic_DNA"/>
</dbReference>
<dbReference type="Proteomes" id="UP000635565">
    <property type="component" value="Unassembled WGS sequence"/>
</dbReference>
<sequence length="1065" mass="121098">MAEKGVGGFFICARQGLEVAYLSEQWFQRVAVAVETARQYGLHTWLYDEYPYPSGMSGGEVTLQHPEARHRQLLHQSLVTDGPQTLSYALPWAKVLFAKALPLREPAGALDWSRAHDLMPHIGSVPAASIFQSTGLTAYTRKRFFTAFPQKQLTWSVPPGRWQLVFFLEEEIHDFKYFGTYVDPCHKEAVQTFLRTTHERYASHFHEHFGRAIKGFFTDEVGLLGHIPWSARLPDVVREQDGDSLIESLPEVFYPPDEQSKQARYRFFQRLHLLLRESYHQQMSKWCEQHHLQYVTEVPSMRMTTQLASHIPGGDSAHEKIGRSLEWILDENAANLRADPKVVSSLANQLGTERAMIECFHSLGWSMTLQDAKWMLDRLAALGINFYVFHAFFSSIDGLRKHDAPPSQFLQNPYWSHFRQLADYAGRLGYVMSQGRACVSVAVVHPATSFWTHLGNPFHHFRYCGHDPAEEQALERLKRDWTFLCKQLSLHQIDYDHLDPELLARATIEDGHLVIGHARYETLILPPLTNLEAAAWSQVKAFLQAGGKVIGVGLLPYERIEPGWDIEEEVLQWFGLTASPRQSYWRDAPERQEEKPKTTQRESLPWTKGACAAYFLSSAGNFQQTQVIERLLALVRQSTSSLMDLEPVIGDRGSFLVRQRSLPDGTQLVFITHQERMEKVLRLHLLRRPAGQAVECLDLTSGQTTLLPVEQTARGWTISLSFAPYESHLLRYLAQEETQPTKETPAAMPIHQPWTWTLDIRQPWKLRAQQDNILRLGQFHFLLDRNHVSSVQHWNEGLEEQTWPLVDAKPLINQCADVTATQTIPVQFTQSFGLPVQSSLAYPLHCWYQTTFVVEQVPPACKLMMDKSAIGGEYTCYLNGHPITAQDFAALSLHGFPQQGCEVRPWLQPGINRLVVHVEAQRDEDGLCDPLYLSGRFGVTFDTTGTPTIGPLPETGELKSGIQVGYPYFAGTLCFTREIVLDALPREQTFVLAFNGWDQHLHDCVEVLVNGHSLGVCCWSPYRWGGESAILCQGRNEVEIRVTNTLSGMLEGTYFDPHTHQIVAI</sequence>
<protein>
    <submittedName>
        <fullName evidence="1">Uncharacterized protein</fullName>
    </submittedName>
</protein>
<evidence type="ECO:0000313" key="1">
    <source>
        <dbReference type="EMBL" id="GHO82216.1"/>
    </source>
</evidence>
<dbReference type="Pfam" id="PF17132">
    <property type="entry name" value="Glyco_hydro_106"/>
    <property type="match status" value="1"/>
</dbReference>
<name>A0ABQ3VAG1_9CHLR</name>
<reference evidence="1 2" key="1">
    <citation type="journal article" date="2021" name="Int. J. Syst. Evol. Microbiol.">
        <title>Reticulibacter mediterranei gen. nov., sp. nov., within the new family Reticulibacteraceae fam. nov., and Ktedonospora formicarum gen. nov., sp. nov., Ktedonobacter robiniae sp. nov., Dictyobacter formicarum sp. nov. and Dictyobacter arantiisoli sp. nov., belonging to the class Ktedonobacteria.</title>
        <authorList>
            <person name="Yabe S."/>
            <person name="Zheng Y."/>
            <person name="Wang C.M."/>
            <person name="Sakai Y."/>
            <person name="Abe K."/>
            <person name="Yokota A."/>
            <person name="Donadio S."/>
            <person name="Cavaletti L."/>
            <person name="Monciardini P."/>
        </authorList>
    </citation>
    <scope>NUCLEOTIDE SEQUENCE [LARGE SCALE GENOMIC DNA]</scope>
    <source>
        <strain evidence="1 2">SOSP1-9</strain>
    </source>
</reference>
<dbReference type="Gene3D" id="2.60.120.260">
    <property type="entry name" value="Galactose-binding domain-like"/>
    <property type="match status" value="1"/>
</dbReference>
<dbReference type="PANTHER" id="PTHR36848:SF2">
    <property type="entry name" value="SECRETED PROTEIN"/>
    <property type="match status" value="1"/>
</dbReference>
<dbReference type="InterPro" id="IPR053161">
    <property type="entry name" value="Ulvan_degrading_GH"/>
</dbReference>